<dbReference type="EMBL" id="CP010849">
    <property type="protein sequence ID" value="AJP00405.1"/>
    <property type="molecule type" value="Genomic_DNA"/>
</dbReference>
<accession>A0A0C5FVD4</accession>
<organism evidence="1 2">
    <name type="scientific">Streptomyces cyaneogriseus subsp. noncyanogenus</name>
    <dbReference type="NCBI Taxonomy" id="477245"/>
    <lineage>
        <taxon>Bacteria</taxon>
        <taxon>Bacillati</taxon>
        <taxon>Actinomycetota</taxon>
        <taxon>Actinomycetes</taxon>
        <taxon>Kitasatosporales</taxon>
        <taxon>Streptomycetaceae</taxon>
        <taxon>Streptomyces</taxon>
    </lineage>
</organism>
<keyword evidence="2" id="KW-1185">Reference proteome</keyword>
<sequence length="180" mass="19750">MNERARPGTHGHASGPYTGPALLGIYLNDHLAGATAGAERARYLVRTCGDSALGAAVAPVAAEIAEDRATLIRVMRRLGVPVRQYKVYAGRVAERVGRLKTNGRLLHRSPLSTLLELEALRLGVQGKQAGWRTLRHLADTDDRLDARQLDGLLERARRQTDTLEELRLQQVRTVFPDAGD</sequence>
<proteinExistence type="predicted"/>
<protein>
    <submittedName>
        <fullName evidence="1">Uncharacterized protein</fullName>
    </submittedName>
</protein>
<dbReference type="AlphaFoldDB" id="A0A0C5FVD4"/>
<dbReference type="HOGENOM" id="CLU_127596_1_0_11"/>
<evidence type="ECO:0000313" key="1">
    <source>
        <dbReference type="EMBL" id="AJP00405.1"/>
    </source>
</evidence>
<evidence type="ECO:0000313" key="2">
    <source>
        <dbReference type="Proteomes" id="UP000032234"/>
    </source>
</evidence>
<reference evidence="1 2" key="1">
    <citation type="submission" date="2015-02" db="EMBL/GenBank/DDBJ databases">
        <title>Genome sequence of thermotolerant Streptomyces cyaneogriseus subsp. Noncyanogenus NMWT1, the producer of nematocidal antibiotics nemadectin.</title>
        <authorList>
            <person name="Wang H."/>
            <person name="Li C."/>
            <person name="Xiang W."/>
            <person name="Wang X."/>
        </authorList>
    </citation>
    <scope>NUCLEOTIDE SEQUENCE [LARGE SCALE GENOMIC DNA]</scope>
    <source>
        <strain evidence="1 2">NMWT 1</strain>
    </source>
</reference>
<dbReference type="Proteomes" id="UP000032234">
    <property type="component" value="Chromosome"/>
</dbReference>
<name>A0A0C5FVD4_9ACTN</name>
<gene>
    <name evidence="1" type="ORF">TU94_01540</name>
</gene>
<dbReference type="KEGG" id="scw:TU94_01540"/>
<dbReference type="PATRIC" id="fig|477245.3.peg.356"/>
<dbReference type="STRING" id="477245.TU94_01540"/>
<dbReference type="RefSeq" id="WP_044378445.1">
    <property type="nucleotide sequence ID" value="NZ_CP010849.1"/>
</dbReference>